<name>A0A401TRY5_CHIPU</name>
<feature type="non-terminal residue" evidence="2">
    <location>
        <position position="123"/>
    </location>
</feature>
<reference evidence="2 3" key="1">
    <citation type="journal article" date="2018" name="Nat. Ecol. Evol.">
        <title>Shark genomes provide insights into elasmobranch evolution and the origin of vertebrates.</title>
        <authorList>
            <person name="Hara Y"/>
            <person name="Yamaguchi K"/>
            <person name="Onimaru K"/>
            <person name="Kadota M"/>
            <person name="Koyanagi M"/>
            <person name="Keeley SD"/>
            <person name="Tatsumi K"/>
            <person name="Tanaka K"/>
            <person name="Motone F"/>
            <person name="Kageyama Y"/>
            <person name="Nozu R"/>
            <person name="Adachi N"/>
            <person name="Nishimura O"/>
            <person name="Nakagawa R"/>
            <person name="Tanegashima C"/>
            <person name="Kiyatake I"/>
            <person name="Matsumoto R"/>
            <person name="Murakumo K"/>
            <person name="Nishida K"/>
            <person name="Terakita A"/>
            <person name="Kuratani S"/>
            <person name="Sato K"/>
            <person name="Hyodo S Kuraku.S."/>
        </authorList>
    </citation>
    <scope>NUCLEOTIDE SEQUENCE [LARGE SCALE GENOMIC DNA]</scope>
</reference>
<proteinExistence type="predicted"/>
<dbReference type="OrthoDB" id="5061070at2759"/>
<gene>
    <name evidence="2" type="ORF">chiPu_0029462</name>
</gene>
<dbReference type="STRING" id="137246.A0A401TRY5"/>
<comment type="caution">
    <text evidence="2">The sequence shown here is derived from an EMBL/GenBank/DDBJ whole genome shotgun (WGS) entry which is preliminary data.</text>
</comment>
<dbReference type="AlphaFoldDB" id="A0A401TRY5"/>
<sequence>MTDPDAPPPRSPQCQSIYVLCWEGACSDTFRFAGLSVCRQGEAPQDGARKWKPEKGEDRPSEERSRNTVGSGVSSPPKGHIMNLLDAPVPVSRKLSLREQRDCEVIQRLIKSYFLIVRKTIQD</sequence>
<keyword evidence="3" id="KW-1185">Reference proteome</keyword>
<organism evidence="2 3">
    <name type="scientific">Chiloscyllium punctatum</name>
    <name type="common">Brownbanded bambooshark</name>
    <name type="synonym">Hemiscyllium punctatum</name>
    <dbReference type="NCBI Taxonomy" id="137246"/>
    <lineage>
        <taxon>Eukaryota</taxon>
        <taxon>Metazoa</taxon>
        <taxon>Chordata</taxon>
        <taxon>Craniata</taxon>
        <taxon>Vertebrata</taxon>
        <taxon>Chondrichthyes</taxon>
        <taxon>Elasmobranchii</taxon>
        <taxon>Galeomorphii</taxon>
        <taxon>Galeoidea</taxon>
        <taxon>Orectolobiformes</taxon>
        <taxon>Hemiscylliidae</taxon>
        <taxon>Chiloscyllium</taxon>
    </lineage>
</organism>
<dbReference type="Proteomes" id="UP000287033">
    <property type="component" value="Unassembled WGS sequence"/>
</dbReference>
<accession>A0A401TRY5</accession>
<evidence type="ECO:0000313" key="3">
    <source>
        <dbReference type="Proteomes" id="UP000287033"/>
    </source>
</evidence>
<feature type="compositionally biased region" description="Basic and acidic residues" evidence="1">
    <location>
        <begin position="47"/>
        <end position="66"/>
    </location>
</feature>
<feature type="region of interest" description="Disordered" evidence="1">
    <location>
        <begin position="42"/>
        <end position="84"/>
    </location>
</feature>
<evidence type="ECO:0000256" key="1">
    <source>
        <dbReference type="SAM" id="MobiDB-lite"/>
    </source>
</evidence>
<evidence type="ECO:0000313" key="2">
    <source>
        <dbReference type="EMBL" id="GCC45382.1"/>
    </source>
</evidence>
<dbReference type="EMBL" id="BEZZ01157344">
    <property type="protein sequence ID" value="GCC45382.1"/>
    <property type="molecule type" value="Genomic_DNA"/>
</dbReference>
<protein>
    <submittedName>
        <fullName evidence="2">Uncharacterized protein</fullName>
    </submittedName>
</protein>